<reference evidence="1" key="1">
    <citation type="submission" date="2022-10" db="EMBL/GenBank/DDBJ databases">
        <title>The complete genomes of actinobacterial strains from the NBC collection.</title>
        <authorList>
            <person name="Joergensen T.S."/>
            <person name="Alvarez Arevalo M."/>
            <person name="Sterndorff E.B."/>
            <person name="Faurdal D."/>
            <person name="Vuksanovic O."/>
            <person name="Mourched A.-S."/>
            <person name="Charusanti P."/>
            <person name="Shaw S."/>
            <person name="Blin K."/>
            <person name="Weber T."/>
        </authorList>
    </citation>
    <scope>NUCLEOTIDE SEQUENCE</scope>
    <source>
        <strain evidence="1">NBC_00008</strain>
    </source>
</reference>
<evidence type="ECO:0008006" key="2">
    <source>
        <dbReference type="Google" id="ProtNLM"/>
    </source>
</evidence>
<sequence length="257" mass="27035">MTGPHLGTRPAAWTAAIVLSVTGGGLVGGGVAHANDIDTLTAQQIADRARDALLDAHSMHLSTRGDLGRGSTPMSLDLTLDRSGNCDGSVDLGDSQGSVQIVKRGNDVWVKPDADFWKNQVPDGGQAFAAILNGRYMRASATDSRLLPLTKACDLDTFQKLVSDNADNEAGTLNKGTETTLGTTPVVPLTRMRDDRTLVLYVTATGKPYPLRLTLKGDGADATVNFSDFDKPVPTSTPPPDDTFDINALLGRSTGTA</sequence>
<dbReference type="EMBL" id="CP108313">
    <property type="protein sequence ID" value="WTW67647.1"/>
    <property type="molecule type" value="Genomic_DNA"/>
</dbReference>
<organism evidence="1">
    <name type="scientific">Streptomyces sp. NBC_00008</name>
    <dbReference type="NCBI Taxonomy" id="2903610"/>
    <lineage>
        <taxon>Bacteria</taxon>
        <taxon>Bacillati</taxon>
        <taxon>Actinomycetota</taxon>
        <taxon>Actinomycetes</taxon>
        <taxon>Kitasatosporales</taxon>
        <taxon>Streptomycetaceae</taxon>
        <taxon>Streptomyces</taxon>
    </lineage>
</organism>
<proteinExistence type="predicted"/>
<protein>
    <recommendedName>
        <fullName evidence="2">Lipoprotein</fullName>
    </recommendedName>
</protein>
<dbReference type="Gene3D" id="2.50.20.20">
    <property type="match status" value="1"/>
</dbReference>
<dbReference type="AlphaFoldDB" id="A0AAU2VJC6"/>
<name>A0AAU2VJC6_9ACTN</name>
<gene>
    <name evidence="1" type="ORF">OG398_04835</name>
</gene>
<evidence type="ECO:0000313" key="1">
    <source>
        <dbReference type="EMBL" id="WTW67647.1"/>
    </source>
</evidence>
<accession>A0AAU2VJC6</accession>